<dbReference type="RefSeq" id="WP_133826648.1">
    <property type="nucleotide sequence ID" value="NZ_SNYO01000003.1"/>
</dbReference>
<evidence type="ECO:0000313" key="3">
    <source>
        <dbReference type="Proteomes" id="UP000295705"/>
    </source>
</evidence>
<evidence type="ECO:0008006" key="4">
    <source>
        <dbReference type="Google" id="ProtNLM"/>
    </source>
</evidence>
<feature type="compositionally biased region" description="Basic and acidic residues" evidence="1">
    <location>
        <begin position="462"/>
        <end position="484"/>
    </location>
</feature>
<comment type="caution">
    <text evidence="2">The sequence shown here is derived from an EMBL/GenBank/DDBJ whole genome shotgun (WGS) entry which is preliminary data.</text>
</comment>
<dbReference type="Gene3D" id="1.20.1260.20">
    <property type="entry name" value="PPE superfamily"/>
    <property type="match status" value="1"/>
</dbReference>
<feature type="compositionally biased region" description="Low complexity" evidence="1">
    <location>
        <begin position="341"/>
        <end position="355"/>
    </location>
</feature>
<feature type="compositionally biased region" description="Low complexity" evidence="1">
    <location>
        <begin position="445"/>
        <end position="455"/>
    </location>
</feature>
<keyword evidence="3" id="KW-1185">Reference proteome</keyword>
<evidence type="ECO:0000313" key="2">
    <source>
        <dbReference type="EMBL" id="TDQ60821.1"/>
    </source>
</evidence>
<gene>
    <name evidence="2" type="ORF">EV188_103323</name>
</gene>
<dbReference type="InterPro" id="IPR038332">
    <property type="entry name" value="PPE_sf"/>
</dbReference>
<feature type="compositionally biased region" description="Basic and acidic residues" evidence="1">
    <location>
        <begin position="356"/>
        <end position="377"/>
    </location>
</feature>
<reference evidence="2 3" key="1">
    <citation type="submission" date="2019-03" db="EMBL/GenBank/DDBJ databases">
        <title>Genomic Encyclopedia of Type Strains, Phase IV (KMG-IV): sequencing the most valuable type-strain genomes for metagenomic binning, comparative biology and taxonomic classification.</title>
        <authorList>
            <person name="Goeker M."/>
        </authorList>
    </citation>
    <scope>NUCLEOTIDE SEQUENCE [LARGE SCALE GENOMIC DNA]</scope>
    <source>
        <strain evidence="2 3">DSM 45775</strain>
    </source>
</reference>
<protein>
    <recommendedName>
        <fullName evidence="4">PPE family protein</fullName>
    </recommendedName>
</protein>
<feature type="compositionally biased region" description="Low complexity" evidence="1">
    <location>
        <begin position="378"/>
        <end position="411"/>
    </location>
</feature>
<feature type="compositionally biased region" description="Pro residues" evidence="1">
    <location>
        <begin position="304"/>
        <end position="313"/>
    </location>
</feature>
<dbReference type="Proteomes" id="UP000295705">
    <property type="component" value="Unassembled WGS sequence"/>
</dbReference>
<dbReference type="SUPFAM" id="SSF140459">
    <property type="entry name" value="PE/PPE dimer-like"/>
    <property type="match status" value="1"/>
</dbReference>
<accession>A0A4R6VES2</accession>
<feature type="region of interest" description="Disordered" evidence="1">
    <location>
        <begin position="196"/>
        <end position="497"/>
    </location>
</feature>
<proteinExistence type="predicted"/>
<name>A0A4R6VES2_9PSEU</name>
<dbReference type="AlphaFoldDB" id="A0A4R6VES2"/>
<dbReference type="OrthoDB" id="9917931at2"/>
<feature type="compositionally biased region" description="Gly residues" evidence="1">
    <location>
        <begin position="205"/>
        <end position="226"/>
    </location>
</feature>
<dbReference type="EMBL" id="SNYO01000003">
    <property type="protein sequence ID" value="TDQ60821.1"/>
    <property type="molecule type" value="Genomic_DNA"/>
</dbReference>
<feature type="compositionally biased region" description="Low complexity" evidence="1">
    <location>
        <begin position="227"/>
        <end position="275"/>
    </location>
</feature>
<evidence type="ECO:0000256" key="1">
    <source>
        <dbReference type="SAM" id="MobiDB-lite"/>
    </source>
</evidence>
<organism evidence="2 3">
    <name type="scientific">Actinomycetospora succinea</name>
    <dbReference type="NCBI Taxonomy" id="663603"/>
    <lineage>
        <taxon>Bacteria</taxon>
        <taxon>Bacillati</taxon>
        <taxon>Actinomycetota</taxon>
        <taxon>Actinomycetes</taxon>
        <taxon>Pseudonocardiales</taxon>
        <taxon>Pseudonocardiaceae</taxon>
        <taxon>Actinomycetospora</taxon>
    </lineage>
</organism>
<feature type="compositionally biased region" description="Pro residues" evidence="1">
    <location>
        <begin position="323"/>
        <end position="340"/>
    </location>
</feature>
<sequence>MPVPGVPWGGRDTSVISHELIHRWIHDGADPAALDSARLRHAARGEELRAAAQRLERAHGQLGASWRGRDAEAAASHVRTLVARMSRLGDAVTGQAGSLQGVRDALARVQSLVGPPRAPALPVLGTSPATPGLAGALATGGPADGFGTFQAAQAEERAAQGAYRAYLDQTGLAARGAPSAVDGLAGRTSVGAAPEVGGTARGAMAGPGGVPGGGGAGAGTPPGRGGVLARAAAPAGSPGAAAAAGAPGRAPGASPGGAAAPGAARAVPPEAARPGTVGRFVSRLLGGPPGPGGPGVPLGGVPRPGAPGGPPRGGPGTAGPGGTPGPAPGSAPRSPAPAHPVAPTAADRLAGGAARPPERRRDDGDERRDRRTPDRAPEAAQDAIGDAPGDAAGDAPATGRAGPTGPALAGPSVGVGAPPTSDAPGPVHQGPSPASSSHDVPMIPPTAAATTSEPTGGPGGVRHPEYLVDADPWRDPSDDPDARRLVTPPVIGEQDSR</sequence>